<dbReference type="InterPro" id="IPR009362">
    <property type="entry name" value="YhcG_C"/>
</dbReference>
<name>A0ABZ0FUZ6_9BACT</name>
<protein>
    <submittedName>
        <fullName evidence="3">DUF1016 domain-containing protein</fullName>
    </submittedName>
</protein>
<keyword evidence="4" id="KW-1185">Reference proteome</keyword>
<feature type="domain" description="YhcG N-terminal" evidence="2">
    <location>
        <begin position="24"/>
        <end position="155"/>
    </location>
</feature>
<feature type="domain" description="YhcG PDDEXK nuclease" evidence="1">
    <location>
        <begin position="181"/>
        <end position="331"/>
    </location>
</feature>
<dbReference type="Gene3D" id="3.40.1350.10">
    <property type="match status" value="1"/>
</dbReference>
<organism evidence="3 4">
    <name type="scientific">Butyricimonas paravirosa</name>
    <dbReference type="NCBI Taxonomy" id="1472417"/>
    <lineage>
        <taxon>Bacteria</taxon>
        <taxon>Pseudomonadati</taxon>
        <taxon>Bacteroidota</taxon>
        <taxon>Bacteroidia</taxon>
        <taxon>Bacteroidales</taxon>
        <taxon>Odoribacteraceae</taxon>
        <taxon>Butyricimonas</taxon>
    </lineage>
</organism>
<gene>
    <name evidence="3" type="ORF">F1644_06790</name>
</gene>
<evidence type="ECO:0000259" key="1">
    <source>
        <dbReference type="Pfam" id="PF06250"/>
    </source>
</evidence>
<dbReference type="InterPro" id="IPR053148">
    <property type="entry name" value="PD-DEXK-like_domain"/>
</dbReference>
<dbReference type="Pfam" id="PF06250">
    <property type="entry name" value="YhcG_C"/>
    <property type="match status" value="1"/>
</dbReference>
<dbReference type="Proteomes" id="UP001302374">
    <property type="component" value="Chromosome"/>
</dbReference>
<sequence>MKDLTVSRPFSEEEYNALLQQAVAVIESSRLQIAKQLNTIAISSYWEVGKLLAERKLESEHGDSVVKRLSVDLKSRYPEMGLSPRNLWNMKRFYLQYNQDDTKVQQAVALLPWGHNLLIMSYNLPAEYVVFYANEVVTKGWSRDMLRHALKSDYHLSIQTNEKSNNFRATLPIKQAEYANEVFQSSYNLGFVDAVEPLKELALERRLVKKITTFIMELGSGFSFIGNQHTLAYNDKEYRVDLLFFHRRLRSMVAIELKIGEFKPEYVGKMNFYLSLLDKLEKAPDENPSIGIILCAEKDHLEVELALQDIHKPIGVAEYQYLLPKNKLQELVTDEIKKSRRKK</sequence>
<dbReference type="EMBL" id="CP043839">
    <property type="protein sequence ID" value="WOF11991.1"/>
    <property type="molecule type" value="Genomic_DNA"/>
</dbReference>
<dbReference type="PANTHER" id="PTHR30547">
    <property type="entry name" value="UNCHARACTERIZED PROTEIN YHCG-RELATED"/>
    <property type="match status" value="1"/>
</dbReference>
<evidence type="ECO:0000259" key="2">
    <source>
        <dbReference type="Pfam" id="PF17761"/>
    </source>
</evidence>
<accession>A0ABZ0FUZ6</accession>
<proteinExistence type="predicted"/>
<dbReference type="GeneID" id="86890988"/>
<dbReference type="Pfam" id="PF17761">
    <property type="entry name" value="DUF1016_N"/>
    <property type="match status" value="1"/>
</dbReference>
<dbReference type="InterPro" id="IPR041527">
    <property type="entry name" value="YhcG_N"/>
</dbReference>
<evidence type="ECO:0000313" key="3">
    <source>
        <dbReference type="EMBL" id="WOF11991.1"/>
    </source>
</evidence>
<dbReference type="RefSeq" id="WP_118305731.1">
    <property type="nucleotide sequence ID" value="NZ_BMPA01000022.1"/>
</dbReference>
<dbReference type="PANTHER" id="PTHR30547:SF0">
    <property type="entry name" value="BLR8175 PROTEIN"/>
    <property type="match status" value="1"/>
</dbReference>
<dbReference type="InterPro" id="IPR011856">
    <property type="entry name" value="tRNA_endonuc-like_dom_sf"/>
</dbReference>
<reference evidence="3 4" key="1">
    <citation type="submission" date="2019-09" db="EMBL/GenBank/DDBJ databases">
        <title>Butyricimonas paravirosa DSM 105722 (=214-4 = JCM 18677 = CCUG 65563).</title>
        <authorList>
            <person name="Le Roy T."/>
            <person name="Cani P.D."/>
        </authorList>
    </citation>
    <scope>NUCLEOTIDE SEQUENCE [LARGE SCALE GENOMIC DNA]</scope>
    <source>
        <strain evidence="3 4">DSM 105722</strain>
    </source>
</reference>
<evidence type="ECO:0000313" key="4">
    <source>
        <dbReference type="Proteomes" id="UP001302374"/>
    </source>
</evidence>